<dbReference type="GO" id="GO:0005930">
    <property type="term" value="C:axoneme"/>
    <property type="evidence" value="ECO:0007669"/>
    <property type="project" value="TreeGrafter"/>
</dbReference>
<evidence type="ECO:0000256" key="3">
    <source>
        <dbReference type="ARBA" id="ARBA00022598"/>
    </source>
</evidence>
<dbReference type="PANTHER" id="PTHR45870:SF2">
    <property type="entry name" value="TUBULIN MONOGLYCYLASE TTLL3"/>
    <property type="match status" value="1"/>
</dbReference>
<dbReference type="AlphaFoldDB" id="A0A672U9N4"/>
<organism evidence="7 8">
    <name type="scientific">Strigops habroptila</name>
    <name type="common">Kakapo</name>
    <dbReference type="NCBI Taxonomy" id="2489341"/>
    <lineage>
        <taxon>Eukaryota</taxon>
        <taxon>Metazoa</taxon>
        <taxon>Chordata</taxon>
        <taxon>Craniata</taxon>
        <taxon>Vertebrata</taxon>
        <taxon>Euteleostomi</taxon>
        <taxon>Archelosauria</taxon>
        <taxon>Archosauria</taxon>
        <taxon>Dinosauria</taxon>
        <taxon>Saurischia</taxon>
        <taxon>Theropoda</taxon>
        <taxon>Coelurosauria</taxon>
        <taxon>Aves</taxon>
        <taxon>Neognathae</taxon>
        <taxon>Neoaves</taxon>
        <taxon>Telluraves</taxon>
        <taxon>Australaves</taxon>
        <taxon>Psittaciformes</taxon>
        <taxon>Psittacidae</taxon>
        <taxon>Strigops</taxon>
    </lineage>
</organism>
<evidence type="ECO:0000313" key="7">
    <source>
        <dbReference type="Ensembl" id="ENSSHBP00005010347.1"/>
    </source>
</evidence>
<keyword evidence="4" id="KW-0547">Nucleotide-binding</keyword>
<evidence type="ECO:0000256" key="1">
    <source>
        <dbReference type="ARBA" id="ARBA00004611"/>
    </source>
</evidence>
<dbReference type="InterPro" id="IPR004344">
    <property type="entry name" value="TTL/TTLL_fam"/>
</dbReference>
<dbReference type="GeneTree" id="ENSGT00940000154857"/>
<keyword evidence="2" id="KW-0963">Cytoplasm</keyword>
<reference evidence="7" key="2">
    <citation type="submission" date="2025-09" db="UniProtKB">
        <authorList>
            <consortium name="Ensembl"/>
        </authorList>
    </citation>
    <scope>IDENTIFICATION</scope>
</reference>
<dbReference type="Pfam" id="PF03133">
    <property type="entry name" value="TTL"/>
    <property type="match status" value="1"/>
</dbReference>
<dbReference type="Gene3D" id="3.30.470.20">
    <property type="entry name" value="ATP-grasp fold, B domain"/>
    <property type="match status" value="1"/>
</dbReference>
<evidence type="ECO:0000256" key="6">
    <source>
        <dbReference type="ARBA" id="ARBA00048944"/>
    </source>
</evidence>
<protein>
    <submittedName>
        <fullName evidence="7">Uncharacterized protein</fullName>
    </submittedName>
</protein>
<evidence type="ECO:0000313" key="8">
    <source>
        <dbReference type="Proteomes" id="UP000472266"/>
    </source>
</evidence>
<evidence type="ECO:0000256" key="5">
    <source>
        <dbReference type="ARBA" id="ARBA00022840"/>
    </source>
</evidence>
<accession>A0A672U9N4</accession>
<keyword evidence="3" id="KW-0436">Ligase</keyword>
<dbReference type="GO" id="GO:0015630">
    <property type="term" value="C:microtubule cytoskeleton"/>
    <property type="evidence" value="ECO:0007669"/>
    <property type="project" value="TreeGrafter"/>
</dbReference>
<dbReference type="GO" id="GO:0005524">
    <property type="term" value="F:ATP binding"/>
    <property type="evidence" value="ECO:0007669"/>
    <property type="project" value="UniProtKB-KW"/>
</dbReference>
<proteinExistence type="predicted"/>
<comment type="catalytic activity">
    <reaction evidence="6">
        <text>L-glutamyl-[protein] + glycine + ATP = glycyl-L-glutamyl-[protein] + ADP + phosphate + H(+)</text>
        <dbReference type="Rhea" id="RHEA:67180"/>
        <dbReference type="Rhea" id="RHEA-COMP:10208"/>
        <dbReference type="Rhea" id="RHEA-COMP:17207"/>
        <dbReference type="ChEBI" id="CHEBI:15378"/>
        <dbReference type="ChEBI" id="CHEBI:29973"/>
        <dbReference type="ChEBI" id="CHEBI:30616"/>
        <dbReference type="ChEBI" id="CHEBI:43474"/>
        <dbReference type="ChEBI" id="CHEBI:57305"/>
        <dbReference type="ChEBI" id="CHEBI:167890"/>
        <dbReference type="ChEBI" id="CHEBI:456216"/>
    </reaction>
    <physiologicalReaction direction="left-to-right" evidence="6">
        <dbReference type="Rhea" id="RHEA:67181"/>
    </physiologicalReaction>
</comment>
<dbReference type="GO" id="GO:0003341">
    <property type="term" value="P:cilium movement"/>
    <property type="evidence" value="ECO:0007669"/>
    <property type="project" value="TreeGrafter"/>
</dbReference>
<keyword evidence="5" id="KW-0067">ATP-binding</keyword>
<dbReference type="GO" id="GO:0060271">
    <property type="term" value="P:cilium assembly"/>
    <property type="evidence" value="ECO:0007669"/>
    <property type="project" value="TreeGrafter"/>
</dbReference>
<dbReference type="GO" id="GO:0070736">
    <property type="term" value="F:protein-glycine ligase activity, initiating"/>
    <property type="evidence" value="ECO:0007669"/>
    <property type="project" value="TreeGrafter"/>
</dbReference>
<dbReference type="PANTHER" id="PTHR45870">
    <property type="entry name" value="TUBULIN MONOGLYCYLASE TTLL3"/>
    <property type="match status" value="1"/>
</dbReference>
<evidence type="ECO:0000256" key="4">
    <source>
        <dbReference type="ARBA" id="ARBA00022741"/>
    </source>
</evidence>
<evidence type="ECO:0000256" key="2">
    <source>
        <dbReference type="ARBA" id="ARBA00022490"/>
    </source>
</evidence>
<comment type="subcellular location">
    <subcellularLocation>
        <location evidence="1">Cytoplasm</location>
        <location evidence="1">Cytoskeleton</location>
        <location evidence="1">Flagellum axoneme</location>
    </subcellularLocation>
</comment>
<reference evidence="7" key="1">
    <citation type="submission" date="2025-08" db="UniProtKB">
        <authorList>
            <consortium name="Ensembl"/>
        </authorList>
    </citation>
    <scope>IDENTIFICATION</scope>
</reference>
<dbReference type="Ensembl" id="ENSSHBT00005012456.1">
    <property type="protein sequence ID" value="ENSSHBP00005010347.1"/>
    <property type="gene ID" value="ENSSHBG00005009005.1"/>
</dbReference>
<dbReference type="InParanoid" id="A0A672U9N4"/>
<sequence>MPLSPRHPQQVQHPHRSPSCWRPRCRSAGCSWTGWSTGTSTVPPRCSPSPMPTGTTCCGSTTTWCSITCSARLEEVLELAGKCTAPSLQPGQWVVQKYVERPLLILGNKFDLRQWFLVTDWNPLTIWFYRDSYVRFCSRPFSLHR</sequence>
<name>A0A672U9N4_STRHB</name>
<keyword evidence="8" id="KW-1185">Reference proteome</keyword>
<dbReference type="PROSITE" id="PS51221">
    <property type="entry name" value="TTL"/>
    <property type="match status" value="1"/>
</dbReference>
<dbReference type="Proteomes" id="UP000472266">
    <property type="component" value="Unplaced"/>
</dbReference>
<dbReference type="InterPro" id="IPR051437">
    <property type="entry name" value="TTLL_monoglycylase"/>
</dbReference>